<evidence type="ECO:0000313" key="2">
    <source>
        <dbReference type="Proteomes" id="UP000271469"/>
    </source>
</evidence>
<evidence type="ECO:0000313" key="1">
    <source>
        <dbReference type="EMBL" id="AZG45645.1"/>
    </source>
</evidence>
<organism evidence="1 2">
    <name type="scientific">Gordonia insulae</name>
    <dbReference type="NCBI Taxonomy" id="2420509"/>
    <lineage>
        <taxon>Bacteria</taxon>
        <taxon>Bacillati</taxon>
        <taxon>Actinomycetota</taxon>
        <taxon>Actinomycetes</taxon>
        <taxon>Mycobacteriales</taxon>
        <taxon>Gordoniaceae</taxon>
        <taxon>Gordonia</taxon>
    </lineage>
</organism>
<protein>
    <submittedName>
        <fullName evidence="1">Uncharacterized protein</fullName>
    </submittedName>
</protein>
<sequence length="238" mass="26077">MYFSLIKCQSCQGDSVQARGLCAWCLSAHYPSDYSWCTRCESAVPMGSVAGHRCAPSSRGGPRCPGCREYLRDTPIAYRPIHLLHIEVERYPGLVPSFYLKACDALTNTQWIDLFRRDGLTSDFESCELPTESIRLYQASTDESVSEGLSWSSNAATVFGAASFGTSREVFSVDMPTDRLLAYIGDGGSSRWADWVGGPVHGNLNEFVCDARGVKGIEKMANPTPASTIAFFRLRTGA</sequence>
<name>A0A3G8JM16_9ACTN</name>
<dbReference type="KEGG" id="gom:D7316_02245"/>
<dbReference type="EMBL" id="CP033972">
    <property type="protein sequence ID" value="AZG45645.1"/>
    <property type="molecule type" value="Genomic_DNA"/>
</dbReference>
<accession>A0A3G8JM16</accession>
<dbReference type="AlphaFoldDB" id="A0A3G8JM16"/>
<keyword evidence="2" id="KW-1185">Reference proteome</keyword>
<proteinExistence type="predicted"/>
<dbReference type="Proteomes" id="UP000271469">
    <property type="component" value="Chromosome"/>
</dbReference>
<reference evidence="1 2" key="1">
    <citation type="submission" date="2018-11" db="EMBL/GenBank/DDBJ databases">
        <title>Gordonia insulae sp. nov., isolated from an island soil.</title>
        <authorList>
            <person name="Kim Y.S."/>
            <person name="Kim S.B."/>
        </authorList>
    </citation>
    <scope>NUCLEOTIDE SEQUENCE [LARGE SCALE GENOMIC DNA]</scope>
    <source>
        <strain evidence="1 2">MMS17-SY073</strain>
    </source>
</reference>
<gene>
    <name evidence="1" type="ORF">D7316_02245</name>
</gene>